<proteinExistence type="predicted"/>
<reference evidence="1" key="2">
    <citation type="journal article" date="2015" name="Data Brief">
        <title>Shoot transcriptome of the giant reed, Arundo donax.</title>
        <authorList>
            <person name="Barrero R.A."/>
            <person name="Guerrero F.D."/>
            <person name="Moolhuijzen P."/>
            <person name="Goolsby J.A."/>
            <person name="Tidwell J."/>
            <person name="Bellgard S.E."/>
            <person name="Bellgard M.I."/>
        </authorList>
    </citation>
    <scope>NUCLEOTIDE SEQUENCE</scope>
    <source>
        <tissue evidence="1">Shoot tissue taken approximately 20 cm above the soil surface</tissue>
    </source>
</reference>
<dbReference type="EMBL" id="GBRH01193366">
    <property type="protein sequence ID" value="JAE04530.1"/>
    <property type="molecule type" value="Transcribed_RNA"/>
</dbReference>
<protein>
    <submittedName>
        <fullName evidence="1">Uncharacterized protein</fullName>
    </submittedName>
</protein>
<name>A0A0A9EUX4_ARUDO</name>
<accession>A0A0A9EUX4</accession>
<dbReference type="AlphaFoldDB" id="A0A0A9EUX4"/>
<sequence>MGLVLFCKNLRSVMSWTGLSSCSFVEQITSLFEMNW</sequence>
<reference evidence="1" key="1">
    <citation type="submission" date="2014-09" db="EMBL/GenBank/DDBJ databases">
        <authorList>
            <person name="Magalhaes I.L.F."/>
            <person name="Oliveira U."/>
            <person name="Santos F.R."/>
            <person name="Vidigal T.H.D.A."/>
            <person name="Brescovit A.D."/>
            <person name="Santos A.J."/>
        </authorList>
    </citation>
    <scope>NUCLEOTIDE SEQUENCE</scope>
    <source>
        <tissue evidence="1">Shoot tissue taken approximately 20 cm above the soil surface</tissue>
    </source>
</reference>
<organism evidence="1">
    <name type="scientific">Arundo donax</name>
    <name type="common">Giant reed</name>
    <name type="synonym">Donax arundinaceus</name>
    <dbReference type="NCBI Taxonomy" id="35708"/>
    <lineage>
        <taxon>Eukaryota</taxon>
        <taxon>Viridiplantae</taxon>
        <taxon>Streptophyta</taxon>
        <taxon>Embryophyta</taxon>
        <taxon>Tracheophyta</taxon>
        <taxon>Spermatophyta</taxon>
        <taxon>Magnoliopsida</taxon>
        <taxon>Liliopsida</taxon>
        <taxon>Poales</taxon>
        <taxon>Poaceae</taxon>
        <taxon>PACMAD clade</taxon>
        <taxon>Arundinoideae</taxon>
        <taxon>Arundineae</taxon>
        <taxon>Arundo</taxon>
    </lineage>
</organism>
<evidence type="ECO:0000313" key="1">
    <source>
        <dbReference type="EMBL" id="JAE04530.1"/>
    </source>
</evidence>